<protein>
    <recommendedName>
        <fullName evidence="3">Bacterial surface antigen (D15) domain-containing protein</fullName>
    </recommendedName>
</protein>
<organism evidence="4 5">
    <name type="scientific">Tieghemostelium lacteum</name>
    <name type="common">Slime mold</name>
    <name type="synonym">Dictyostelium lacteum</name>
    <dbReference type="NCBI Taxonomy" id="361077"/>
    <lineage>
        <taxon>Eukaryota</taxon>
        <taxon>Amoebozoa</taxon>
        <taxon>Evosea</taxon>
        <taxon>Eumycetozoa</taxon>
        <taxon>Dictyostelia</taxon>
        <taxon>Dictyosteliales</taxon>
        <taxon>Raperosteliaceae</taxon>
        <taxon>Tieghemostelium</taxon>
    </lineage>
</organism>
<keyword evidence="2" id="KW-0472">Membrane</keyword>
<feature type="domain" description="Bacterial surface antigen (D15)" evidence="3">
    <location>
        <begin position="79"/>
        <end position="403"/>
    </location>
</feature>
<sequence>MVKITFENINSSNEYINEHYFKDFKHVDLNKVSSIEFRERFNNACSKMIEEGICSDELEVNVQPEDNAISIKSKTRGISIGTTFSTDKSQQTSFSLLNPLGKGGRFGIDFSIDLVKKINGEIFFSDKKGHKMTVSRVTQPPIKEDKTFRYEESALTYSLPPLTKFNGVHLFSVYSGNRKSLVDEEKNLIKEHHQNQSITSKCSLTHQFKYFLAQPFINPESGAFGKIQTELALPGLSCCPLIKTNFSNTFIFPLFKDIRLHASQSFGAIYKFNKQIMTPLSDRFFNDKSYLIEGFQESSLITSKLGNPYLGGDFFQTLTLSLVRPFKDNFNVFVFSTAGNSVLAHGNNVKSSMKDLFDYNKFRFSIGGGILLDVGQAFLKVAFVKPYSPFENDSLKNFGFDFQIKI</sequence>
<dbReference type="OrthoDB" id="22634at2759"/>
<dbReference type="EMBL" id="LODT01000016">
    <property type="protein sequence ID" value="KYR00130.1"/>
    <property type="molecule type" value="Genomic_DNA"/>
</dbReference>
<evidence type="ECO:0000256" key="1">
    <source>
        <dbReference type="ARBA" id="ARBA00004370"/>
    </source>
</evidence>
<accession>A0A152A1P0</accession>
<dbReference type="Proteomes" id="UP000076078">
    <property type="component" value="Unassembled WGS sequence"/>
</dbReference>
<dbReference type="Gene3D" id="2.40.160.50">
    <property type="entry name" value="membrane protein fhac: a member of the omp85/tpsb transporter family"/>
    <property type="match status" value="1"/>
</dbReference>
<dbReference type="FunCoup" id="A0A152A1P0">
    <property type="interactions" value="53"/>
</dbReference>
<dbReference type="AlphaFoldDB" id="A0A152A1P0"/>
<dbReference type="InterPro" id="IPR000184">
    <property type="entry name" value="Bac_surfAg_D15"/>
</dbReference>
<dbReference type="Pfam" id="PF01103">
    <property type="entry name" value="Omp85"/>
    <property type="match status" value="1"/>
</dbReference>
<comment type="subcellular location">
    <subcellularLocation>
        <location evidence="1">Membrane</location>
    </subcellularLocation>
</comment>
<dbReference type="OMA" id="MIPINDR"/>
<dbReference type="GO" id="GO:0019867">
    <property type="term" value="C:outer membrane"/>
    <property type="evidence" value="ECO:0007669"/>
    <property type="project" value="InterPro"/>
</dbReference>
<evidence type="ECO:0000259" key="3">
    <source>
        <dbReference type="Pfam" id="PF01103"/>
    </source>
</evidence>
<gene>
    <name evidence="4" type="ORF">DLAC_03282</name>
</gene>
<reference evidence="4 5" key="1">
    <citation type="submission" date="2015-12" db="EMBL/GenBank/DDBJ databases">
        <title>Dictyostelia acquired genes for synthesis and detection of signals that induce cell-type specialization by lateral gene transfer from prokaryotes.</title>
        <authorList>
            <person name="Gloeckner G."/>
            <person name="Schaap P."/>
        </authorList>
    </citation>
    <scope>NUCLEOTIDE SEQUENCE [LARGE SCALE GENOMIC DNA]</scope>
    <source>
        <strain evidence="4 5">TK</strain>
    </source>
</reference>
<evidence type="ECO:0000313" key="5">
    <source>
        <dbReference type="Proteomes" id="UP000076078"/>
    </source>
</evidence>
<evidence type="ECO:0000256" key="2">
    <source>
        <dbReference type="ARBA" id="ARBA00023136"/>
    </source>
</evidence>
<evidence type="ECO:0000313" key="4">
    <source>
        <dbReference type="EMBL" id="KYR00130.1"/>
    </source>
</evidence>
<keyword evidence="5" id="KW-1185">Reference proteome</keyword>
<comment type="caution">
    <text evidence="4">The sequence shown here is derived from an EMBL/GenBank/DDBJ whole genome shotgun (WGS) entry which is preliminary data.</text>
</comment>
<proteinExistence type="predicted"/>
<name>A0A152A1P0_TIELA</name>
<dbReference type="InParanoid" id="A0A152A1P0"/>